<dbReference type="EMBL" id="AEMG01000009">
    <property type="protein sequence ID" value="EFW92070.1"/>
    <property type="molecule type" value="Genomic_DNA"/>
</dbReference>
<keyword evidence="1" id="KW-0812">Transmembrane</keyword>
<dbReference type="OrthoDB" id="313603at2157"/>
<proteinExistence type="predicted"/>
<evidence type="ECO:0000256" key="1">
    <source>
        <dbReference type="SAM" id="Phobius"/>
    </source>
</evidence>
<dbReference type="RefSeq" id="WP_007979829.1">
    <property type="nucleotide sequence ID" value="NZ_AEMG01000009.1"/>
</dbReference>
<dbReference type="EMBL" id="FRAN01000003">
    <property type="protein sequence ID" value="SHK87558.1"/>
    <property type="molecule type" value="Genomic_DNA"/>
</dbReference>
<evidence type="ECO:0000313" key="4">
    <source>
        <dbReference type="Proteomes" id="UP000003751"/>
    </source>
</evidence>
<gene>
    <name evidence="3" type="ORF">SAMN05444342_2477</name>
    <name evidence="2" type="ORF">ZOD2009_11355</name>
</gene>
<keyword evidence="1" id="KW-1133">Transmembrane helix</keyword>
<feature type="transmembrane region" description="Helical" evidence="1">
    <location>
        <begin position="124"/>
        <end position="142"/>
    </location>
</feature>
<keyword evidence="5" id="KW-1185">Reference proteome</keyword>
<protein>
    <recommendedName>
        <fullName evidence="6">Membrane-spanning protein</fullName>
    </recommendedName>
</protein>
<name>E7QTZ1_HALPU</name>
<evidence type="ECO:0000313" key="3">
    <source>
        <dbReference type="EMBL" id="SHK87558.1"/>
    </source>
</evidence>
<dbReference type="InterPro" id="IPR014509">
    <property type="entry name" value="YjdF-like"/>
</dbReference>
<sequence>MKIGISSSRLVRLMQLAILGITFVGLVTRNVGVFVNGVFAFGITVLPGVLRRDYRLSLDTSLTLWITAAVFLHAIGMLGLYDEVWWWDHLTHLLSATLVAGVGYSTARAFDEHSDAVFFPPRFMFVYVLLFTLASGVLWEVLEFAARGSAHIIGVKPVLIQYGLDDTIVDLIFDAAGAVLVALFGTSVLSETVETLLARFSRESD</sequence>
<dbReference type="Proteomes" id="UP000003751">
    <property type="component" value="Unassembled WGS sequence"/>
</dbReference>
<dbReference type="PATRIC" id="fig|797209.4.peg.2232"/>
<feature type="transmembrane region" description="Helical" evidence="1">
    <location>
        <begin position="10"/>
        <end position="27"/>
    </location>
</feature>
<dbReference type="STRING" id="797209.GCA_000376445_02523"/>
<evidence type="ECO:0000313" key="5">
    <source>
        <dbReference type="Proteomes" id="UP000184203"/>
    </source>
</evidence>
<dbReference type="eggNOG" id="arCOG04662">
    <property type="taxonomic scope" value="Archaea"/>
</dbReference>
<evidence type="ECO:0000313" key="2">
    <source>
        <dbReference type="EMBL" id="EFW92070.1"/>
    </source>
</evidence>
<keyword evidence="1" id="KW-0472">Membrane</keyword>
<dbReference type="AlphaFoldDB" id="E7QTZ1"/>
<feature type="transmembrane region" description="Helical" evidence="1">
    <location>
        <begin position="33"/>
        <end position="50"/>
    </location>
</feature>
<evidence type="ECO:0008006" key="6">
    <source>
        <dbReference type="Google" id="ProtNLM"/>
    </source>
</evidence>
<reference evidence="5" key="3">
    <citation type="submission" date="2016-11" db="EMBL/GenBank/DDBJ databases">
        <authorList>
            <person name="Varghese N."/>
            <person name="Submissions S."/>
        </authorList>
    </citation>
    <scope>NUCLEOTIDE SEQUENCE [LARGE SCALE GENOMIC DNA]</scope>
    <source>
        <strain evidence="5">DX253</strain>
    </source>
</reference>
<dbReference type="Proteomes" id="UP000184203">
    <property type="component" value="Unassembled WGS sequence"/>
</dbReference>
<accession>E7QTZ1</accession>
<reference evidence="3" key="2">
    <citation type="submission" date="2016-11" db="EMBL/GenBank/DDBJ databases">
        <authorList>
            <person name="Jaros S."/>
            <person name="Januszkiewicz K."/>
            <person name="Wedrychowicz H."/>
        </authorList>
    </citation>
    <scope>NUCLEOTIDE SEQUENCE [LARGE SCALE GENOMIC DNA]</scope>
    <source>
        <strain evidence="3">DX253</strain>
    </source>
</reference>
<dbReference type="Pfam" id="PF09997">
    <property type="entry name" value="DUF2238"/>
    <property type="match status" value="1"/>
</dbReference>
<feature type="transmembrane region" description="Helical" evidence="1">
    <location>
        <begin position="62"/>
        <end position="81"/>
    </location>
</feature>
<reference evidence="2 4" key="1">
    <citation type="journal article" date="2014" name="ISME J.">
        <title>Trehalose/2-sulfotrehalose biosynthesis and glycine-betaine uptake are widely spread mechanisms for osmoadaptation in the Halobacteriales.</title>
        <authorList>
            <person name="Youssef N.H."/>
            <person name="Savage-Ashlock K.N."/>
            <person name="McCully A.L."/>
            <person name="Luedtke B."/>
            <person name="Shaw E.I."/>
            <person name="Hoff W.D."/>
            <person name="Elshahed M.S."/>
        </authorList>
    </citation>
    <scope>NUCLEOTIDE SEQUENCE [LARGE SCALE GENOMIC DNA]</scope>
    <source>
        <strain evidence="2 4">DX253</strain>
    </source>
</reference>
<organism evidence="2 4">
    <name type="scientific">Haladaptatus paucihalophilus DX253</name>
    <dbReference type="NCBI Taxonomy" id="797209"/>
    <lineage>
        <taxon>Archaea</taxon>
        <taxon>Methanobacteriati</taxon>
        <taxon>Methanobacteriota</taxon>
        <taxon>Stenosarchaea group</taxon>
        <taxon>Halobacteria</taxon>
        <taxon>Halobacteriales</taxon>
        <taxon>Haladaptataceae</taxon>
        <taxon>Haladaptatus</taxon>
    </lineage>
</organism>